<reference evidence="2" key="1">
    <citation type="submission" date="2021-05" db="EMBL/GenBank/DDBJ databases">
        <authorList>
            <person name="Pietrasiak N."/>
            <person name="Ward R."/>
            <person name="Stajich J.E."/>
            <person name="Kurbessoian T."/>
        </authorList>
    </citation>
    <scope>NUCLEOTIDE SEQUENCE</scope>
    <source>
        <strain evidence="2">UHER 2000/2452</strain>
    </source>
</reference>
<feature type="compositionally biased region" description="Low complexity" evidence="1">
    <location>
        <begin position="436"/>
        <end position="447"/>
    </location>
</feature>
<evidence type="ECO:0000313" key="3">
    <source>
        <dbReference type="Proteomes" id="UP000757435"/>
    </source>
</evidence>
<dbReference type="EMBL" id="JAHHHD010000004">
    <property type="protein sequence ID" value="MBW4658167.1"/>
    <property type="molecule type" value="Genomic_DNA"/>
</dbReference>
<evidence type="ECO:0000256" key="1">
    <source>
        <dbReference type="SAM" id="MobiDB-lite"/>
    </source>
</evidence>
<dbReference type="AlphaFoldDB" id="A0A951Q7F9"/>
<feature type="region of interest" description="Disordered" evidence="1">
    <location>
        <begin position="596"/>
        <end position="615"/>
    </location>
</feature>
<name>A0A951Q7F9_9CYAN</name>
<organism evidence="2 3">
    <name type="scientific">Drouetiella hepatica Uher 2000/2452</name>
    <dbReference type="NCBI Taxonomy" id="904376"/>
    <lineage>
        <taxon>Bacteria</taxon>
        <taxon>Bacillati</taxon>
        <taxon>Cyanobacteriota</taxon>
        <taxon>Cyanophyceae</taxon>
        <taxon>Oculatellales</taxon>
        <taxon>Oculatellaceae</taxon>
        <taxon>Drouetiella</taxon>
    </lineage>
</organism>
<feature type="compositionally biased region" description="Polar residues" evidence="1">
    <location>
        <begin position="601"/>
        <end position="615"/>
    </location>
</feature>
<gene>
    <name evidence="2" type="ORF">KME15_05800</name>
</gene>
<comment type="caution">
    <text evidence="2">The sequence shown here is derived from an EMBL/GenBank/DDBJ whole genome shotgun (WGS) entry which is preliminary data.</text>
</comment>
<protein>
    <submittedName>
        <fullName evidence="2">Uncharacterized protein</fullName>
    </submittedName>
</protein>
<reference evidence="2" key="2">
    <citation type="journal article" date="2022" name="Microbiol. Resour. Announc.">
        <title>Metagenome Sequencing to Explore Phylogenomics of Terrestrial Cyanobacteria.</title>
        <authorList>
            <person name="Ward R.D."/>
            <person name="Stajich J.E."/>
            <person name="Johansen J.R."/>
            <person name="Huntemann M."/>
            <person name="Clum A."/>
            <person name="Foster B."/>
            <person name="Foster B."/>
            <person name="Roux S."/>
            <person name="Palaniappan K."/>
            <person name="Varghese N."/>
            <person name="Mukherjee S."/>
            <person name="Reddy T.B.K."/>
            <person name="Daum C."/>
            <person name="Copeland A."/>
            <person name="Chen I.A."/>
            <person name="Ivanova N.N."/>
            <person name="Kyrpides N.C."/>
            <person name="Shapiro N."/>
            <person name="Eloe-Fadrosh E.A."/>
            <person name="Pietrasiak N."/>
        </authorList>
    </citation>
    <scope>NUCLEOTIDE SEQUENCE</scope>
    <source>
        <strain evidence="2">UHER 2000/2452</strain>
    </source>
</reference>
<feature type="region of interest" description="Disordered" evidence="1">
    <location>
        <begin position="877"/>
        <end position="930"/>
    </location>
</feature>
<dbReference type="Proteomes" id="UP000757435">
    <property type="component" value="Unassembled WGS sequence"/>
</dbReference>
<feature type="region of interest" description="Disordered" evidence="1">
    <location>
        <begin position="951"/>
        <end position="974"/>
    </location>
</feature>
<accession>A0A951Q7F9</accession>
<feature type="region of interest" description="Disordered" evidence="1">
    <location>
        <begin position="417"/>
        <end position="453"/>
    </location>
</feature>
<sequence>MAQNDQIQALIQEIDEVLSKTTPRLPWVMSTDAMRQRQVLEQARSCLDKLQIPSQGLTDQTIDPEAKLLPSGQPAAESAQQVLQAVLQEMTYLRVNMLQPMRSDVDLLRQQREALTQEIRQLEAQRQQYGLPQGNPQLLMEFLQSAMGQMQESLRGQVTQMVASLAVEGAVEPPLLHGAADSENLAIASLSSAQRLEQIQRVQIQSDQLLLKLDSTLQVIFDSLQNNILTYQESLEQGLSRMQSLGQQGEAMFSALVTRLAEQLGKEASVYLQSQSQQQAQQQVQSPAQPQILEGDRALSTKRALDENADAEIARLLEELNSLSPTNPQPDSLETRWQPQPFALEVGSLEALDQELQQLDLSVAPLEVDYFPDDDGDLTFFQEDQEFPFSKFSSEDATRIQNLDLDQAIQDLDQVSIRDSHDPSPSYDISHTFLPESFSQSDAPSDSSSEDLESALDLLNQLSAEAETELPEGSISKAESNELPIDSFKPDGTLELGSVEERFEEKSEAIAPPSLIDSPDNLYTDDFYQSLFGDTNKNLKISENSDVDRDLDSNLTNLPNPDLASETLEPTDFLSFEVDTENELAPSVDLNEWFQEDVPTPQGNTSQSNTLQPEDPLQSYSLTAAPSHEDLFGGAVDPAIAQPIQDAEADFLPDFSIAPFPQSVENFLLSEPASPQEPSSFDSSKISTPIEEDIFWELAEEIQIEPVAASPAVTAPVETISALTDLISEYATPNLDVPELERPEDSVWAIATPAESDVSDPDAFEPAHPGEDLLISATSQETIANFEVGEDTLQRLTADLSTLELPGASLNLESASLNLESDLAPQATNREDTLSVDPLADLYLKAPSEGTIDSQADQIANAITLEDLLFTDELEAFAPDPNSGANPDPDINFFEAPDQTSDQTSVQFPDQASDQPSDRASDSRSASSENLAASGNAFTLEGLDILFEGIPSLPGLEIPDTEAPELETQPKKKV</sequence>
<feature type="region of interest" description="Disordered" evidence="1">
    <location>
        <begin position="466"/>
        <end position="491"/>
    </location>
</feature>
<evidence type="ECO:0000313" key="2">
    <source>
        <dbReference type="EMBL" id="MBW4658167.1"/>
    </source>
</evidence>
<proteinExistence type="predicted"/>
<feature type="compositionally biased region" description="Polar residues" evidence="1">
    <location>
        <begin position="898"/>
        <end position="908"/>
    </location>
</feature>